<evidence type="ECO:0000256" key="5">
    <source>
        <dbReference type="ARBA" id="ARBA00022917"/>
    </source>
</evidence>
<sequence>MGLTVKDFAKTLKIKDDALLERMKDAGLSHSKSSDEITPADKLAILKSLKERKSAGSSSVTSSSSSGVTVKSKGTLSKPASSVPSSSEGLTDNIEAKRQAAAENLKEQQQKREDQIKEAIRLKQEQQQEKKSQQQKTATQAKPQSRVNVKDQLSRAAKDYSRRETSFNEGSEHQFAKPAEFIKRDIEVPEMIQVGELAKLMFIKGGEVVKVLMSMGVAASINDSIDQETGILVAEELGHNGIALNDSSVEDEIIGNINYSDNPKTRAPVITVMGHVDHGKTTLLDFIRKTKVVDGEAGGITQHIGAYQVPIKDSVITFIDTPGHAAFSSMRARGANTTDVVILVVAANDGVMPQTEEAINHAKAAGVSIVVAINKMDLQDADLERIKGDLAAKELTPEDWGGNIQMVPVSALKGDGVDKLLEAVALEAELLELKAHFKGQAQGVVIESELDKFRGSVATLLIQNGTLKVGDMVVSGSAVGKVKSIIGSDGSKLKSAEPSFAVEILGLSGVPNAGETFQVVKNDKEAREIAEFRESKLKDRKVLKQRDESLGNIFESMGQSDKKILNVILKSDVAGTSEAIVAALSDIGNDDASIKVVASGVGGISESDANLALATDSILLGFNVRADNAAKKIIEGEEILLSYHSIIYELIDEAKVRLSGLLDPIIKEEIVGTAEVLEVFNSPKFGQVAGCMVIEGSILKSKPVRVLRDDVVIHQGEIDSLRRFKDDVGEVKSGTECGVGIKNYKDIRPGDKVEVFDRKEEAQSIA</sequence>
<dbReference type="GO" id="GO:0005829">
    <property type="term" value="C:cytosol"/>
    <property type="evidence" value="ECO:0007669"/>
    <property type="project" value="TreeGrafter"/>
</dbReference>
<dbReference type="InterPro" id="IPR006847">
    <property type="entry name" value="IF2_N"/>
</dbReference>
<dbReference type="InterPro" id="IPR000178">
    <property type="entry name" value="TF_IF2_bacterial-like"/>
</dbReference>
<dbReference type="PANTHER" id="PTHR43381">
    <property type="entry name" value="TRANSLATION INITIATION FACTOR IF-2-RELATED"/>
    <property type="match status" value="1"/>
</dbReference>
<dbReference type="HAMAP" id="MF_00100_B">
    <property type="entry name" value="IF_2_B"/>
    <property type="match status" value="1"/>
</dbReference>
<dbReference type="Proteomes" id="UP000253032">
    <property type="component" value="Unassembled WGS sequence"/>
</dbReference>
<evidence type="ECO:0000256" key="7">
    <source>
        <dbReference type="ARBA" id="ARBA00025162"/>
    </source>
</evidence>
<feature type="region of interest" description="Disordered" evidence="10">
    <location>
        <begin position="123"/>
        <end position="173"/>
    </location>
</feature>
<dbReference type="FunFam" id="3.40.50.10050:FF:000001">
    <property type="entry name" value="Translation initiation factor IF-2"/>
    <property type="match status" value="1"/>
</dbReference>
<dbReference type="Pfam" id="PF22042">
    <property type="entry name" value="EF-G_D2"/>
    <property type="match status" value="1"/>
</dbReference>
<evidence type="ECO:0000259" key="11">
    <source>
        <dbReference type="PROSITE" id="PS51722"/>
    </source>
</evidence>
<gene>
    <name evidence="8" type="primary">infB</name>
    <name evidence="12" type="ORF">DBW98_00600</name>
</gene>
<dbReference type="InterPro" id="IPR044145">
    <property type="entry name" value="IF2_II"/>
</dbReference>
<dbReference type="InterPro" id="IPR005225">
    <property type="entry name" value="Small_GTP-bd"/>
</dbReference>
<dbReference type="SUPFAM" id="SSF50447">
    <property type="entry name" value="Translation proteins"/>
    <property type="match status" value="2"/>
</dbReference>
<dbReference type="GO" id="GO:0005525">
    <property type="term" value="F:GTP binding"/>
    <property type="evidence" value="ECO:0007669"/>
    <property type="project" value="UniProtKB-KW"/>
</dbReference>
<dbReference type="FunFam" id="2.40.30.10:FF:000008">
    <property type="entry name" value="Translation initiation factor IF-2"/>
    <property type="match status" value="1"/>
</dbReference>
<dbReference type="FunFam" id="2.40.30.10:FF:000054">
    <property type="entry name" value="Translation initiation factor IF-2"/>
    <property type="match status" value="1"/>
</dbReference>
<evidence type="ECO:0000256" key="9">
    <source>
        <dbReference type="RuleBase" id="RU000644"/>
    </source>
</evidence>
<dbReference type="InterPro" id="IPR009000">
    <property type="entry name" value="Transl_B-barrel_sf"/>
</dbReference>
<dbReference type="InterPro" id="IPR000795">
    <property type="entry name" value="T_Tr_GTP-bd_dom"/>
</dbReference>
<evidence type="ECO:0000256" key="8">
    <source>
        <dbReference type="HAMAP-Rule" id="MF_00100"/>
    </source>
</evidence>
<comment type="similarity">
    <text evidence="1 8 9">Belongs to the TRAFAC class translation factor GTPase superfamily. Classic translation factor GTPase family. IF-2 subfamily.</text>
</comment>
<dbReference type="Gene3D" id="3.30.56.50">
    <property type="entry name" value="Putative DNA-binding domain, N-terminal subdomain of bacterial translation initiation factor IF2"/>
    <property type="match status" value="1"/>
</dbReference>
<feature type="binding site" evidence="8">
    <location>
        <begin position="320"/>
        <end position="324"/>
    </location>
    <ligand>
        <name>GTP</name>
        <dbReference type="ChEBI" id="CHEBI:37565"/>
    </ligand>
</feature>
<comment type="function">
    <text evidence="7 8 9">One of the essential components for the initiation of protein synthesis. Protects formylmethionyl-tRNA from spontaneous hydrolysis and promotes its binding to the 30S ribosomal subunits. Also involved in the hydrolysis of GTP during the formation of the 70S ribosomal complex.</text>
</comment>
<dbReference type="AlphaFoldDB" id="A0A368BQH8"/>
<dbReference type="CDD" id="cd03702">
    <property type="entry name" value="IF2_mtIF2_II"/>
    <property type="match status" value="1"/>
</dbReference>
<dbReference type="FunFam" id="3.40.50.300:FF:000019">
    <property type="entry name" value="Translation initiation factor IF-2"/>
    <property type="match status" value="1"/>
</dbReference>
<evidence type="ECO:0000256" key="4">
    <source>
        <dbReference type="ARBA" id="ARBA00022741"/>
    </source>
</evidence>
<dbReference type="InterPro" id="IPR015760">
    <property type="entry name" value="TIF_IF2"/>
</dbReference>
<reference evidence="12 13" key="1">
    <citation type="journal article" date="2018" name="Microbiome">
        <title>Fine metagenomic profile of the Mediterranean stratified and mixed water columns revealed by assembly and recruitment.</title>
        <authorList>
            <person name="Haro-Moreno J.M."/>
            <person name="Lopez-Perez M."/>
            <person name="De La Torre J.R."/>
            <person name="Picazo A."/>
            <person name="Camacho A."/>
            <person name="Rodriguez-Valera F."/>
        </authorList>
    </citation>
    <scope>NUCLEOTIDE SEQUENCE [LARGE SCALE GENOMIC DNA]</scope>
    <source>
        <strain evidence="12">MED-G84</strain>
    </source>
</reference>
<dbReference type="Gene3D" id="2.40.30.10">
    <property type="entry name" value="Translation factors"/>
    <property type="match status" value="2"/>
</dbReference>
<keyword evidence="6 8" id="KW-0342">GTP-binding</keyword>
<dbReference type="Pfam" id="PF11987">
    <property type="entry name" value="IF-2"/>
    <property type="match status" value="1"/>
</dbReference>
<dbReference type="InterPro" id="IPR036925">
    <property type="entry name" value="TIF_IF2_dom3_sf"/>
</dbReference>
<dbReference type="SUPFAM" id="SSF52540">
    <property type="entry name" value="P-loop containing nucleoside triphosphate hydrolases"/>
    <property type="match status" value="1"/>
</dbReference>
<feature type="binding site" evidence="8">
    <location>
        <begin position="374"/>
        <end position="377"/>
    </location>
    <ligand>
        <name>GTP</name>
        <dbReference type="ChEBI" id="CHEBI:37565"/>
    </ligand>
</feature>
<dbReference type="NCBIfam" id="TIGR00487">
    <property type="entry name" value="IF-2"/>
    <property type="match status" value="1"/>
</dbReference>
<dbReference type="CDD" id="cd01887">
    <property type="entry name" value="IF2_eIF5B"/>
    <property type="match status" value="1"/>
</dbReference>
<keyword evidence="5 8" id="KW-0648">Protein biosynthesis</keyword>
<comment type="subcellular location">
    <subcellularLocation>
        <location evidence="8">Cytoplasm</location>
    </subcellularLocation>
</comment>
<feature type="region of interest" description="G-domain" evidence="8">
    <location>
        <begin position="268"/>
        <end position="416"/>
    </location>
</feature>
<evidence type="ECO:0000256" key="10">
    <source>
        <dbReference type="SAM" id="MobiDB-lite"/>
    </source>
</evidence>
<comment type="caution">
    <text evidence="12">The sequence shown here is derived from an EMBL/GenBank/DDBJ whole genome shotgun (WGS) entry which is preliminary data.</text>
</comment>
<dbReference type="Gene3D" id="3.40.50.300">
    <property type="entry name" value="P-loop containing nucleotide triphosphate hydrolases"/>
    <property type="match status" value="1"/>
</dbReference>
<evidence type="ECO:0000256" key="2">
    <source>
        <dbReference type="ARBA" id="ARBA00020675"/>
    </source>
</evidence>
<dbReference type="PROSITE" id="PS01176">
    <property type="entry name" value="IF2"/>
    <property type="match status" value="1"/>
</dbReference>
<feature type="compositionally biased region" description="Low complexity" evidence="10">
    <location>
        <begin position="55"/>
        <end position="87"/>
    </location>
</feature>
<keyword evidence="8" id="KW-0963">Cytoplasm</keyword>
<dbReference type="GO" id="GO:0003743">
    <property type="term" value="F:translation initiation factor activity"/>
    <property type="evidence" value="ECO:0007669"/>
    <property type="project" value="UniProtKB-UniRule"/>
</dbReference>
<dbReference type="Pfam" id="PF00009">
    <property type="entry name" value="GTP_EFTU"/>
    <property type="match status" value="1"/>
</dbReference>
<dbReference type="PANTHER" id="PTHR43381:SF5">
    <property type="entry name" value="TR-TYPE G DOMAIN-CONTAINING PROTEIN"/>
    <property type="match status" value="1"/>
</dbReference>
<evidence type="ECO:0000256" key="1">
    <source>
        <dbReference type="ARBA" id="ARBA00007733"/>
    </source>
</evidence>
<dbReference type="SUPFAM" id="SSF52156">
    <property type="entry name" value="Initiation factor IF2/eIF5b, domain 3"/>
    <property type="match status" value="1"/>
</dbReference>
<name>A0A368BQH8_9GAMM</name>
<proteinExistence type="inferred from homology"/>
<evidence type="ECO:0000256" key="3">
    <source>
        <dbReference type="ARBA" id="ARBA00022540"/>
    </source>
</evidence>
<feature type="binding site" evidence="8">
    <location>
        <begin position="274"/>
        <end position="281"/>
    </location>
    <ligand>
        <name>GTP</name>
        <dbReference type="ChEBI" id="CHEBI:37565"/>
    </ligand>
</feature>
<feature type="compositionally biased region" description="Basic and acidic residues" evidence="10">
    <location>
        <begin position="123"/>
        <end position="132"/>
    </location>
</feature>
<organism evidence="12 13">
    <name type="scientific">SAR86 cluster bacterium</name>
    <dbReference type="NCBI Taxonomy" id="2030880"/>
    <lineage>
        <taxon>Bacteria</taxon>
        <taxon>Pseudomonadati</taxon>
        <taxon>Pseudomonadota</taxon>
        <taxon>Gammaproteobacteria</taxon>
        <taxon>SAR86 cluster</taxon>
    </lineage>
</organism>
<dbReference type="InterPro" id="IPR027417">
    <property type="entry name" value="P-loop_NTPase"/>
</dbReference>
<evidence type="ECO:0000256" key="6">
    <source>
        <dbReference type="ARBA" id="ARBA00023134"/>
    </source>
</evidence>
<feature type="compositionally biased region" description="Basic and acidic residues" evidence="10">
    <location>
        <begin position="148"/>
        <end position="173"/>
    </location>
</feature>
<feature type="compositionally biased region" description="Low complexity" evidence="10">
    <location>
        <begin position="134"/>
        <end position="145"/>
    </location>
</feature>
<dbReference type="GO" id="GO:0003924">
    <property type="term" value="F:GTPase activity"/>
    <property type="evidence" value="ECO:0007669"/>
    <property type="project" value="UniProtKB-UniRule"/>
</dbReference>
<dbReference type="EMBL" id="QOPC01000002">
    <property type="protein sequence ID" value="RCL39543.1"/>
    <property type="molecule type" value="Genomic_DNA"/>
</dbReference>
<protein>
    <recommendedName>
        <fullName evidence="2 8">Translation initiation factor IF-2</fullName>
    </recommendedName>
</protein>
<dbReference type="Pfam" id="PF04760">
    <property type="entry name" value="IF2_N"/>
    <property type="match status" value="1"/>
</dbReference>
<evidence type="ECO:0000313" key="12">
    <source>
        <dbReference type="EMBL" id="RCL39543.1"/>
    </source>
</evidence>
<dbReference type="PROSITE" id="PS51722">
    <property type="entry name" value="G_TR_2"/>
    <property type="match status" value="1"/>
</dbReference>
<dbReference type="Gene3D" id="3.40.50.10050">
    <property type="entry name" value="Translation initiation factor IF- 2, domain 3"/>
    <property type="match status" value="1"/>
</dbReference>
<evidence type="ECO:0000313" key="13">
    <source>
        <dbReference type="Proteomes" id="UP000253032"/>
    </source>
</evidence>
<dbReference type="NCBIfam" id="TIGR00231">
    <property type="entry name" value="small_GTP"/>
    <property type="match status" value="1"/>
</dbReference>
<accession>A0A368BQH8</accession>
<feature type="domain" description="Tr-type G" evidence="11">
    <location>
        <begin position="265"/>
        <end position="434"/>
    </location>
</feature>
<feature type="region of interest" description="Disordered" evidence="10">
    <location>
        <begin position="50"/>
        <end position="94"/>
    </location>
</feature>
<dbReference type="InterPro" id="IPR023115">
    <property type="entry name" value="TIF_IF2_dom3"/>
</dbReference>
<keyword evidence="4 8" id="KW-0547">Nucleotide-binding</keyword>
<dbReference type="InterPro" id="IPR053905">
    <property type="entry name" value="EF-G-like_DII"/>
</dbReference>
<dbReference type="CDD" id="cd03692">
    <property type="entry name" value="mtIF2_IVc"/>
    <property type="match status" value="1"/>
</dbReference>
<keyword evidence="3 8" id="KW-0396">Initiation factor</keyword>